<dbReference type="Gene3D" id="3.40.50.720">
    <property type="entry name" value="NAD(P)-binding Rossmann-like Domain"/>
    <property type="match status" value="1"/>
</dbReference>
<evidence type="ECO:0000313" key="5">
    <source>
        <dbReference type="Proteomes" id="UP001189429"/>
    </source>
</evidence>
<accession>A0ABN9XI97</accession>
<dbReference type="PRINTS" id="PR00081">
    <property type="entry name" value="GDHRDH"/>
</dbReference>
<evidence type="ECO:0000256" key="1">
    <source>
        <dbReference type="ARBA" id="ARBA00006484"/>
    </source>
</evidence>
<dbReference type="Proteomes" id="UP001189429">
    <property type="component" value="Unassembled WGS sequence"/>
</dbReference>
<dbReference type="Pfam" id="PF13561">
    <property type="entry name" value="adh_short_C2"/>
    <property type="match status" value="1"/>
</dbReference>
<name>A0ABN9XI97_9DINO</name>
<evidence type="ECO:0000256" key="3">
    <source>
        <dbReference type="SAM" id="MobiDB-lite"/>
    </source>
</evidence>
<dbReference type="InterPro" id="IPR051122">
    <property type="entry name" value="SDR_DHRS6-like"/>
</dbReference>
<dbReference type="PANTHER" id="PTHR43477">
    <property type="entry name" value="DIHYDROANTICAPSIN 7-DEHYDROGENASE"/>
    <property type="match status" value="1"/>
</dbReference>
<feature type="non-terminal residue" evidence="4">
    <location>
        <position position="1"/>
    </location>
</feature>
<comment type="similarity">
    <text evidence="1">Belongs to the short-chain dehydrogenases/reductases (SDR) family.</text>
</comment>
<proteinExistence type="inferred from homology"/>
<evidence type="ECO:0008006" key="6">
    <source>
        <dbReference type="Google" id="ProtNLM"/>
    </source>
</evidence>
<dbReference type="PANTHER" id="PTHR43477:SF1">
    <property type="entry name" value="DIHYDROANTICAPSIN 7-DEHYDROGENASE"/>
    <property type="match status" value="1"/>
</dbReference>
<keyword evidence="5" id="KW-1185">Reference proteome</keyword>
<reference evidence="4" key="1">
    <citation type="submission" date="2023-10" db="EMBL/GenBank/DDBJ databases">
        <authorList>
            <person name="Chen Y."/>
            <person name="Shah S."/>
            <person name="Dougan E. K."/>
            <person name="Thang M."/>
            <person name="Chan C."/>
        </authorList>
    </citation>
    <scope>NUCLEOTIDE SEQUENCE [LARGE SCALE GENOMIC DNA]</scope>
</reference>
<feature type="compositionally biased region" description="Gly residues" evidence="3">
    <location>
        <begin position="1"/>
        <end position="15"/>
    </location>
</feature>
<gene>
    <name evidence="4" type="ORF">PCOR1329_LOCUS76971</name>
</gene>
<comment type="caution">
    <text evidence="4">The sequence shown here is derived from an EMBL/GenBank/DDBJ whole genome shotgun (WGS) entry which is preliminary data.</text>
</comment>
<evidence type="ECO:0000313" key="4">
    <source>
        <dbReference type="EMBL" id="CAK0899468.1"/>
    </source>
</evidence>
<dbReference type="EMBL" id="CAUYUJ010020614">
    <property type="protein sequence ID" value="CAK0899468.1"/>
    <property type="molecule type" value="Genomic_DNA"/>
</dbReference>
<protein>
    <recommendedName>
        <fullName evidence="6">SDR family oxidoreductase</fullName>
    </recommendedName>
</protein>
<sequence length="312" mass="32895">CGGGHAGGGIQEGGGRPPPARRGRLAGRAPAAKLKGKKALVFGGTSGIGLAAARQLSELGAAVVAIGRDPSKAGVLEGVQYEQCDVLDREGLAKLFDRHAPFDILVSTATGGTRAMGPFLQMDLDGFQASFDKLWGYANVVRLGAPHLATTGCIVLVSGAPARRAKPGQIALASVGASVEQFARVLAAELAPRRINVVCPGIIETPMFGPEGEERASRLAGATSGHLVPRPGTADEVARAILFTIHRERLRDGDHGGRGRGVARRTLRRPDGRPQLPWMLLVGRAARCAPFSCHPRPLWTPAWNRTEQNRTE</sequence>
<evidence type="ECO:0000256" key="2">
    <source>
        <dbReference type="ARBA" id="ARBA00023002"/>
    </source>
</evidence>
<feature type="non-terminal residue" evidence="4">
    <location>
        <position position="312"/>
    </location>
</feature>
<organism evidence="4 5">
    <name type="scientific">Prorocentrum cordatum</name>
    <dbReference type="NCBI Taxonomy" id="2364126"/>
    <lineage>
        <taxon>Eukaryota</taxon>
        <taxon>Sar</taxon>
        <taxon>Alveolata</taxon>
        <taxon>Dinophyceae</taxon>
        <taxon>Prorocentrales</taxon>
        <taxon>Prorocentraceae</taxon>
        <taxon>Prorocentrum</taxon>
    </lineage>
</organism>
<feature type="region of interest" description="Disordered" evidence="3">
    <location>
        <begin position="1"/>
        <end position="24"/>
    </location>
</feature>
<dbReference type="SUPFAM" id="SSF51735">
    <property type="entry name" value="NAD(P)-binding Rossmann-fold domains"/>
    <property type="match status" value="1"/>
</dbReference>
<dbReference type="InterPro" id="IPR036291">
    <property type="entry name" value="NAD(P)-bd_dom_sf"/>
</dbReference>
<dbReference type="InterPro" id="IPR002347">
    <property type="entry name" value="SDR_fam"/>
</dbReference>
<keyword evidence="2" id="KW-0560">Oxidoreductase</keyword>